<proteinExistence type="predicted"/>
<evidence type="ECO:0000256" key="1">
    <source>
        <dbReference type="SAM" id="Phobius"/>
    </source>
</evidence>
<gene>
    <name evidence="2" type="ORF">FE257_009082</name>
</gene>
<dbReference type="AlphaFoldDB" id="A0AAD4CWP1"/>
<accession>A0AAD4CWP1</accession>
<keyword evidence="1" id="KW-0812">Transmembrane</keyword>
<feature type="transmembrane region" description="Helical" evidence="1">
    <location>
        <begin position="36"/>
        <end position="54"/>
    </location>
</feature>
<keyword evidence="1" id="KW-0472">Membrane</keyword>
<keyword evidence="1" id="KW-1133">Transmembrane helix</keyword>
<dbReference type="EMBL" id="VCAU01000005">
    <property type="protein sequence ID" value="KAF9894109.1"/>
    <property type="molecule type" value="Genomic_DNA"/>
</dbReference>
<evidence type="ECO:0000313" key="3">
    <source>
        <dbReference type="Proteomes" id="UP001194746"/>
    </source>
</evidence>
<keyword evidence="3" id="KW-1185">Reference proteome</keyword>
<sequence length="159" mass="17745">MAHHGAMICIKVAQEAIDLAHNHRGSTWATTGLLSAWWYNILFVYSAATALLAARLHSSLLESGISWESISVSWDRAMDLLEGYKEYSESIPALISTLEMLFEQVTQSRKWNTAEMEPNILGDEIPPADEVGEDLPGIDWEAFLDPANFSWSDAFSLKI</sequence>
<reference evidence="2" key="1">
    <citation type="journal article" date="2019" name="Beilstein J. Org. Chem.">
        <title>Nanangenines: drimane sesquiterpenoids as the dominant metabolite cohort of a novel Australian fungus, Aspergillus nanangensis.</title>
        <authorList>
            <person name="Lacey H.J."/>
            <person name="Gilchrist C.L.M."/>
            <person name="Crombie A."/>
            <person name="Kalaitzis J.A."/>
            <person name="Vuong D."/>
            <person name="Rutledge P.J."/>
            <person name="Turner P."/>
            <person name="Pitt J.I."/>
            <person name="Lacey E."/>
            <person name="Chooi Y.H."/>
            <person name="Piggott A.M."/>
        </authorList>
    </citation>
    <scope>NUCLEOTIDE SEQUENCE</scope>
    <source>
        <strain evidence="2">MST-FP2251</strain>
    </source>
</reference>
<protein>
    <submittedName>
        <fullName evidence="2">Uncharacterized protein</fullName>
    </submittedName>
</protein>
<reference evidence="2" key="2">
    <citation type="submission" date="2020-02" db="EMBL/GenBank/DDBJ databases">
        <authorList>
            <person name="Gilchrist C.L.M."/>
            <person name="Chooi Y.-H."/>
        </authorList>
    </citation>
    <scope>NUCLEOTIDE SEQUENCE</scope>
    <source>
        <strain evidence="2">MST-FP2251</strain>
    </source>
</reference>
<organism evidence="2 3">
    <name type="scientific">Aspergillus nanangensis</name>
    <dbReference type="NCBI Taxonomy" id="2582783"/>
    <lineage>
        <taxon>Eukaryota</taxon>
        <taxon>Fungi</taxon>
        <taxon>Dikarya</taxon>
        <taxon>Ascomycota</taxon>
        <taxon>Pezizomycotina</taxon>
        <taxon>Eurotiomycetes</taxon>
        <taxon>Eurotiomycetidae</taxon>
        <taxon>Eurotiales</taxon>
        <taxon>Aspergillaceae</taxon>
        <taxon>Aspergillus</taxon>
        <taxon>Aspergillus subgen. Circumdati</taxon>
    </lineage>
</organism>
<comment type="caution">
    <text evidence="2">The sequence shown here is derived from an EMBL/GenBank/DDBJ whole genome shotgun (WGS) entry which is preliminary data.</text>
</comment>
<dbReference type="Proteomes" id="UP001194746">
    <property type="component" value="Unassembled WGS sequence"/>
</dbReference>
<evidence type="ECO:0000313" key="2">
    <source>
        <dbReference type="EMBL" id="KAF9894109.1"/>
    </source>
</evidence>
<name>A0AAD4CWP1_ASPNN</name>